<evidence type="ECO:0000313" key="2">
    <source>
        <dbReference type="EMBL" id="MFC7081708.1"/>
    </source>
</evidence>
<evidence type="ECO:0000256" key="1">
    <source>
        <dbReference type="SAM" id="Coils"/>
    </source>
</evidence>
<comment type="caution">
    <text evidence="2">The sequence shown here is derived from an EMBL/GenBank/DDBJ whole genome shotgun (WGS) entry which is preliminary data.</text>
</comment>
<organism evidence="2 3">
    <name type="scientific">Halorussus caseinilyticus</name>
    <dbReference type="NCBI Taxonomy" id="3034025"/>
    <lineage>
        <taxon>Archaea</taxon>
        <taxon>Methanobacteriati</taxon>
        <taxon>Methanobacteriota</taxon>
        <taxon>Stenosarchaea group</taxon>
        <taxon>Halobacteria</taxon>
        <taxon>Halobacteriales</taxon>
        <taxon>Haladaptataceae</taxon>
        <taxon>Halorussus</taxon>
    </lineage>
</organism>
<dbReference type="AlphaFoldDB" id="A0ABD5WNE6"/>
<proteinExistence type="predicted"/>
<keyword evidence="3" id="KW-1185">Reference proteome</keyword>
<name>A0ABD5WNE6_9EURY</name>
<dbReference type="EMBL" id="JBHSZH010000005">
    <property type="protein sequence ID" value="MFC7081708.1"/>
    <property type="molecule type" value="Genomic_DNA"/>
</dbReference>
<evidence type="ECO:0000313" key="3">
    <source>
        <dbReference type="Proteomes" id="UP001596407"/>
    </source>
</evidence>
<keyword evidence="1" id="KW-0175">Coiled coil</keyword>
<protein>
    <submittedName>
        <fullName evidence="2">Uncharacterized protein</fullName>
    </submittedName>
</protein>
<feature type="coiled-coil region" evidence="1">
    <location>
        <begin position="1"/>
        <end position="28"/>
    </location>
</feature>
<gene>
    <name evidence="2" type="ORF">ACFQJ6_17990</name>
</gene>
<reference evidence="2 3" key="1">
    <citation type="journal article" date="2019" name="Int. J. Syst. Evol. Microbiol.">
        <title>The Global Catalogue of Microorganisms (GCM) 10K type strain sequencing project: providing services to taxonomists for standard genome sequencing and annotation.</title>
        <authorList>
            <consortium name="The Broad Institute Genomics Platform"/>
            <consortium name="The Broad Institute Genome Sequencing Center for Infectious Disease"/>
            <person name="Wu L."/>
            <person name="Ma J."/>
        </authorList>
    </citation>
    <scope>NUCLEOTIDE SEQUENCE [LARGE SCALE GENOMIC DNA]</scope>
    <source>
        <strain evidence="2 3">DT72</strain>
    </source>
</reference>
<dbReference type="RefSeq" id="WP_382210134.1">
    <property type="nucleotide sequence ID" value="NZ_JBHSZH010000005.1"/>
</dbReference>
<dbReference type="InterPro" id="IPR058289">
    <property type="entry name" value="DUF7983"/>
</dbReference>
<accession>A0ABD5WNE6</accession>
<sequence length="133" mass="15321">MADLYSLLADLKNSAEDARKEVRDALLDELQRDTTVSADLGSVSRRTYEYRQLRDETTVERALAAAGVDPESVRSFDKSKLREAVEETHLDEDAVFDVDERAQIRISDSNDQRRREQFERLDDAIRSLAEDER</sequence>
<dbReference type="Pfam" id="PF25943">
    <property type="entry name" value="DUF7983"/>
    <property type="match status" value="1"/>
</dbReference>
<dbReference type="Proteomes" id="UP001596407">
    <property type="component" value="Unassembled WGS sequence"/>
</dbReference>